<name>A0ABQ8SB37_PERAM</name>
<sequence length="95" mass="10805">MDVCLDHVGPTRWEKKQETSKEKVVGRFPERVWSAVDENSEGQAGMDKTGRNYEHFIIPAQTALNERARSFGAGELCSPLTESERKIRQNDIDLL</sequence>
<evidence type="ECO:0000313" key="1">
    <source>
        <dbReference type="EMBL" id="KAJ4431278.1"/>
    </source>
</evidence>
<organism evidence="1 2">
    <name type="scientific">Periplaneta americana</name>
    <name type="common">American cockroach</name>
    <name type="synonym">Blatta americana</name>
    <dbReference type="NCBI Taxonomy" id="6978"/>
    <lineage>
        <taxon>Eukaryota</taxon>
        <taxon>Metazoa</taxon>
        <taxon>Ecdysozoa</taxon>
        <taxon>Arthropoda</taxon>
        <taxon>Hexapoda</taxon>
        <taxon>Insecta</taxon>
        <taxon>Pterygota</taxon>
        <taxon>Neoptera</taxon>
        <taxon>Polyneoptera</taxon>
        <taxon>Dictyoptera</taxon>
        <taxon>Blattodea</taxon>
        <taxon>Blattoidea</taxon>
        <taxon>Blattidae</taxon>
        <taxon>Blattinae</taxon>
        <taxon>Periplaneta</taxon>
    </lineage>
</organism>
<dbReference type="EMBL" id="JAJSOF020000031">
    <property type="protein sequence ID" value="KAJ4431278.1"/>
    <property type="molecule type" value="Genomic_DNA"/>
</dbReference>
<accession>A0ABQ8SB37</accession>
<proteinExistence type="predicted"/>
<dbReference type="Proteomes" id="UP001148838">
    <property type="component" value="Unassembled WGS sequence"/>
</dbReference>
<keyword evidence="2" id="KW-1185">Reference proteome</keyword>
<gene>
    <name evidence="1" type="ORF">ANN_19875</name>
</gene>
<comment type="caution">
    <text evidence="1">The sequence shown here is derived from an EMBL/GenBank/DDBJ whole genome shotgun (WGS) entry which is preliminary data.</text>
</comment>
<evidence type="ECO:0000313" key="2">
    <source>
        <dbReference type="Proteomes" id="UP001148838"/>
    </source>
</evidence>
<protein>
    <submittedName>
        <fullName evidence="1">Uncharacterized protein</fullName>
    </submittedName>
</protein>
<reference evidence="1 2" key="1">
    <citation type="journal article" date="2022" name="Allergy">
        <title>Genome assembly and annotation of Periplaneta americana reveal a comprehensive cockroach allergen profile.</title>
        <authorList>
            <person name="Wang L."/>
            <person name="Xiong Q."/>
            <person name="Saelim N."/>
            <person name="Wang L."/>
            <person name="Nong W."/>
            <person name="Wan A.T."/>
            <person name="Shi M."/>
            <person name="Liu X."/>
            <person name="Cao Q."/>
            <person name="Hui J.H.L."/>
            <person name="Sookrung N."/>
            <person name="Leung T.F."/>
            <person name="Tungtrongchitr A."/>
            <person name="Tsui S.K.W."/>
        </authorList>
    </citation>
    <scope>NUCLEOTIDE SEQUENCE [LARGE SCALE GENOMIC DNA]</scope>
    <source>
        <strain evidence="1">PWHHKU_190912</strain>
    </source>
</reference>